<reference evidence="3" key="1">
    <citation type="submission" date="2021-08" db="EMBL/GenBank/DDBJ databases">
        <title>WGS assembly of Ceratopteris richardii.</title>
        <authorList>
            <person name="Marchant D.B."/>
            <person name="Chen G."/>
            <person name="Jenkins J."/>
            <person name="Shu S."/>
            <person name="Leebens-Mack J."/>
            <person name="Grimwood J."/>
            <person name="Schmutz J."/>
            <person name="Soltis P."/>
            <person name="Soltis D."/>
            <person name="Chen Z.-H."/>
        </authorList>
    </citation>
    <scope>NUCLEOTIDE SEQUENCE</scope>
    <source>
        <strain evidence="3">Whitten #5841</strain>
        <tissue evidence="3">Leaf</tissue>
    </source>
</reference>
<dbReference type="InterPro" id="IPR012429">
    <property type="entry name" value="HGSNAT_cat"/>
</dbReference>
<evidence type="ECO:0000313" key="4">
    <source>
        <dbReference type="Proteomes" id="UP000825935"/>
    </source>
</evidence>
<keyword evidence="1" id="KW-0472">Membrane</keyword>
<dbReference type="PANTHER" id="PTHR31061:SF24">
    <property type="entry name" value="LD22376P"/>
    <property type="match status" value="1"/>
</dbReference>
<evidence type="ECO:0000256" key="1">
    <source>
        <dbReference type="SAM" id="Phobius"/>
    </source>
</evidence>
<organism evidence="3 4">
    <name type="scientific">Ceratopteris richardii</name>
    <name type="common">Triangle waterfern</name>
    <dbReference type="NCBI Taxonomy" id="49495"/>
    <lineage>
        <taxon>Eukaryota</taxon>
        <taxon>Viridiplantae</taxon>
        <taxon>Streptophyta</taxon>
        <taxon>Embryophyta</taxon>
        <taxon>Tracheophyta</taxon>
        <taxon>Polypodiopsida</taxon>
        <taxon>Polypodiidae</taxon>
        <taxon>Polypodiales</taxon>
        <taxon>Pteridineae</taxon>
        <taxon>Pteridaceae</taxon>
        <taxon>Parkerioideae</taxon>
        <taxon>Ceratopteris</taxon>
    </lineage>
</organism>
<feature type="transmembrane region" description="Helical" evidence="1">
    <location>
        <begin position="434"/>
        <end position="454"/>
    </location>
</feature>
<feature type="transmembrane region" description="Helical" evidence="1">
    <location>
        <begin position="336"/>
        <end position="355"/>
    </location>
</feature>
<keyword evidence="1" id="KW-0812">Transmembrane</keyword>
<feature type="transmembrane region" description="Helical" evidence="1">
    <location>
        <begin position="106"/>
        <end position="127"/>
    </location>
</feature>
<feature type="transmembrane region" description="Helical" evidence="1">
    <location>
        <begin position="392"/>
        <end position="414"/>
    </location>
</feature>
<keyword evidence="4" id="KW-1185">Reference proteome</keyword>
<proteinExistence type="predicted"/>
<feature type="transmembrane region" description="Helical" evidence="1">
    <location>
        <begin position="367"/>
        <end position="386"/>
    </location>
</feature>
<feature type="transmembrane region" description="Helical" evidence="1">
    <location>
        <begin position="178"/>
        <end position="195"/>
    </location>
</feature>
<dbReference type="PANTHER" id="PTHR31061">
    <property type="entry name" value="LD22376P"/>
    <property type="match status" value="1"/>
</dbReference>
<dbReference type="EMBL" id="CM035420">
    <property type="protein sequence ID" value="KAH7405593.1"/>
    <property type="molecule type" value="Genomic_DNA"/>
</dbReference>
<dbReference type="Proteomes" id="UP000825935">
    <property type="component" value="Chromosome 15"/>
</dbReference>
<dbReference type="AlphaFoldDB" id="A0A8T2TBH2"/>
<keyword evidence="1" id="KW-1133">Transmembrane helix</keyword>
<evidence type="ECO:0000259" key="2">
    <source>
        <dbReference type="Pfam" id="PF07786"/>
    </source>
</evidence>
<feature type="transmembrane region" description="Helical" evidence="1">
    <location>
        <begin position="139"/>
        <end position="158"/>
    </location>
</feature>
<feature type="transmembrane region" description="Helical" evidence="1">
    <location>
        <begin position="216"/>
        <end position="236"/>
    </location>
</feature>
<dbReference type="Pfam" id="PF07786">
    <property type="entry name" value="HGSNAT_cat"/>
    <property type="match status" value="1"/>
</dbReference>
<name>A0A8T2TBH2_CERRI</name>
<feature type="domain" description="Heparan-alpha-glucosaminide N-acetyltransferase catalytic" evidence="2">
    <location>
        <begin position="68"/>
        <end position="192"/>
    </location>
</feature>
<accession>A0A8T2TBH2</accession>
<gene>
    <name evidence="3" type="ORF">KP509_15G076900</name>
</gene>
<feature type="transmembrane region" description="Helical" evidence="1">
    <location>
        <begin position="74"/>
        <end position="94"/>
    </location>
</feature>
<protein>
    <recommendedName>
        <fullName evidence="2">Heparan-alpha-glucosaminide N-acetyltransferase catalytic domain-containing protein</fullName>
    </recommendedName>
</protein>
<sequence length="472" mass="52528">MNEDEDRIRECKKCEDLKQAETRSDGVPDLSSNFCSDEGTYYLTLPLLSTNGTLPNRGSYEEPLLDKRIASLDVFRGLTVVAMIVVDYFGGHWWGINHAPWNGVTFADFVLPAFLFIVGVALSLTFKVTTNKLDVSCKLVLRVIKLFSLGLLLQGGYLHSVNDLSYGIDMQRIRIMGVLQRIAIAYGTVACFEIFSSRTTSEASGTFFGVIKVYCWQWIGGALLACLYAGLLYGVYVPNWQFEAPHESLYVDINAWRGNISLLQVDCNVRGDVSPGCNAVSFIDRTIMGVSHLYTKPAYRRLEACSVDSPYTGPPPENAPSWCMAPFDPEGLLSSLPAVITCFIGAHYGHTLLLVKDHYRRIQQWSILGAGLVIFGFVLEFAGVPFNKQLYSLSYTFLTGGVSGIMFIVIYMIVDVYKWRLSTIIFKWIGAHALMVYALISCNVIVVVVQGLYWNSPDNNMITMILEALGLS</sequence>
<dbReference type="OMA" id="CEIWLRR"/>
<comment type="caution">
    <text evidence="3">The sequence shown here is derived from an EMBL/GenBank/DDBJ whole genome shotgun (WGS) entry which is preliminary data.</text>
</comment>
<evidence type="ECO:0000313" key="3">
    <source>
        <dbReference type="EMBL" id="KAH7405593.1"/>
    </source>
</evidence>